<proteinExistence type="predicted"/>
<dbReference type="Gene3D" id="3.40.50.1820">
    <property type="entry name" value="alpha/beta hydrolase"/>
    <property type="match status" value="1"/>
</dbReference>
<dbReference type="EMBL" id="JAQSDF010000002">
    <property type="protein sequence ID" value="MDI1229758.1"/>
    <property type="molecule type" value="Genomic_DNA"/>
</dbReference>
<dbReference type="SUPFAM" id="SSF53474">
    <property type="entry name" value="alpha/beta-Hydrolases"/>
    <property type="match status" value="1"/>
</dbReference>
<gene>
    <name evidence="1" type="ORF">PSU93_01235</name>
</gene>
<protein>
    <submittedName>
        <fullName evidence="1">DUF3530 family protein</fullName>
    </submittedName>
</protein>
<dbReference type="Proteomes" id="UP001160519">
    <property type="component" value="Unassembled WGS sequence"/>
</dbReference>
<evidence type="ECO:0000313" key="2">
    <source>
        <dbReference type="Proteomes" id="UP001160519"/>
    </source>
</evidence>
<sequence length="268" mass="29431">MMLLRSVILMLCIARFLGDVCWASDEKREADFAESINKTLAIGKAVWLEAEGKKFLSLYTEIEKVSGNGVVIILHDMDGHPDQRQLVYGLRVFLPEHNWATLALQMPLREVGVAGEEYYALFPEAAARIQAGISYAKNNGAENIVVVGYGLGGLMGIYALSGQAADIMALVTISLPVPKTENKAAQTLEFIKKIKVPMLDIYGALDVADVTGSARDRRLAAKENTAYRQIKINDEGHAYLHDEGLLVKRVYSWLGVTLKVPAPEPSVQ</sequence>
<accession>A0AA43Q0Z0</accession>
<dbReference type="Pfam" id="PF12048">
    <property type="entry name" value="DUF3530"/>
    <property type="match status" value="2"/>
</dbReference>
<dbReference type="InterPro" id="IPR029058">
    <property type="entry name" value="AB_hydrolase_fold"/>
</dbReference>
<name>A0AA43Q0Z0_9GAMM</name>
<keyword evidence="2" id="KW-1185">Reference proteome</keyword>
<reference evidence="1" key="1">
    <citation type="submission" date="2023-01" db="EMBL/GenBank/DDBJ databases">
        <title>Biogeochemical cycle of methane in antarctic sediments.</title>
        <authorList>
            <person name="Roldan D.M."/>
            <person name="Menes R.J."/>
        </authorList>
    </citation>
    <scope>NUCLEOTIDE SEQUENCE [LARGE SCALE GENOMIC DNA]</scope>
    <source>
        <strain evidence="1">K-2018 MAG008</strain>
    </source>
</reference>
<comment type="caution">
    <text evidence="1">The sequence shown here is derived from an EMBL/GenBank/DDBJ whole genome shotgun (WGS) entry which is preliminary data.</text>
</comment>
<evidence type="ECO:0000313" key="1">
    <source>
        <dbReference type="EMBL" id="MDI1229758.1"/>
    </source>
</evidence>
<dbReference type="AlphaFoldDB" id="A0AA43Q0Z0"/>
<organism evidence="1 2">
    <name type="scientific">Candidatus Methylobacter titanis</name>
    <dbReference type="NCBI Taxonomy" id="3053457"/>
    <lineage>
        <taxon>Bacteria</taxon>
        <taxon>Pseudomonadati</taxon>
        <taxon>Pseudomonadota</taxon>
        <taxon>Gammaproteobacteria</taxon>
        <taxon>Methylococcales</taxon>
        <taxon>Methylococcaceae</taxon>
        <taxon>Methylobacter</taxon>
    </lineage>
</organism>
<dbReference type="InterPro" id="IPR022529">
    <property type="entry name" value="DUF3530"/>
</dbReference>